<gene>
    <name evidence="2" type="ORF">PF010_g11497</name>
</gene>
<evidence type="ECO:0000313" key="2">
    <source>
        <dbReference type="EMBL" id="KAE9109549.1"/>
    </source>
</evidence>
<dbReference type="Proteomes" id="UP000488956">
    <property type="component" value="Unassembled WGS sequence"/>
</dbReference>
<dbReference type="AlphaFoldDB" id="A0A6G0L6F5"/>
<protein>
    <submittedName>
        <fullName evidence="2">Uncharacterized protein</fullName>
    </submittedName>
</protein>
<name>A0A6G0L6F5_9STRA</name>
<sequence length="176" mass="18185">MLARQGPSAAGLKSCWGPTPSGYHSTHGYTRCGDGPTPPDQQGVPVPVPQGGQGAGLQAQGCAIPQDKGVDYPIKDNVDIKDQVESNLLRASVSSNKCRLSSQGARLGGPTGIRECTLLKAPIVSSGVQVQTEPPQPQGQSSLEGGRGHGQPTQSGQGQQGLGRYGPQLSYPYQGQ</sequence>
<accession>A0A6G0L6F5</accession>
<feature type="region of interest" description="Disordered" evidence="1">
    <location>
        <begin position="126"/>
        <end position="176"/>
    </location>
</feature>
<reference evidence="2 3" key="1">
    <citation type="submission" date="2018-09" db="EMBL/GenBank/DDBJ databases">
        <title>Genomic investigation of the strawberry pathogen Phytophthora fragariae indicates pathogenicity is determined by transcriptional variation in three key races.</title>
        <authorList>
            <person name="Adams T.M."/>
            <person name="Armitage A.D."/>
            <person name="Sobczyk M.K."/>
            <person name="Bates H.J."/>
            <person name="Dunwell J.M."/>
            <person name="Nellist C.F."/>
            <person name="Harrison R.J."/>
        </authorList>
    </citation>
    <scope>NUCLEOTIDE SEQUENCE [LARGE SCALE GENOMIC DNA]</scope>
    <source>
        <strain evidence="2 3">ONT-3</strain>
    </source>
</reference>
<dbReference type="EMBL" id="QXFX01000612">
    <property type="protein sequence ID" value="KAE9109549.1"/>
    <property type="molecule type" value="Genomic_DNA"/>
</dbReference>
<feature type="compositionally biased region" description="Polar residues" evidence="1">
    <location>
        <begin position="93"/>
        <end position="104"/>
    </location>
</feature>
<evidence type="ECO:0000313" key="3">
    <source>
        <dbReference type="Proteomes" id="UP000488956"/>
    </source>
</evidence>
<evidence type="ECO:0000256" key="1">
    <source>
        <dbReference type="SAM" id="MobiDB-lite"/>
    </source>
</evidence>
<organism evidence="2 3">
    <name type="scientific">Phytophthora fragariae</name>
    <dbReference type="NCBI Taxonomy" id="53985"/>
    <lineage>
        <taxon>Eukaryota</taxon>
        <taxon>Sar</taxon>
        <taxon>Stramenopiles</taxon>
        <taxon>Oomycota</taxon>
        <taxon>Peronosporomycetes</taxon>
        <taxon>Peronosporales</taxon>
        <taxon>Peronosporaceae</taxon>
        <taxon>Phytophthora</taxon>
    </lineage>
</organism>
<feature type="region of interest" description="Disordered" evidence="1">
    <location>
        <begin position="93"/>
        <end position="112"/>
    </location>
</feature>
<feature type="region of interest" description="Disordered" evidence="1">
    <location>
        <begin position="25"/>
        <end position="62"/>
    </location>
</feature>
<feature type="compositionally biased region" description="Polar residues" evidence="1">
    <location>
        <begin position="126"/>
        <end position="143"/>
    </location>
</feature>
<comment type="caution">
    <text evidence="2">The sequence shown here is derived from an EMBL/GenBank/DDBJ whole genome shotgun (WGS) entry which is preliminary data.</text>
</comment>
<proteinExistence type="predicted"/>